<evidence type="ECO:0000313" key="4">
    <source>
        <dbReference type="Proteomes" id="UP000673691"/>
    </source>
</evidence>
<reference evidence="3 4" key="1">
    <citation type="journal article" name="Sci. Rep.">
        <title>Genome-scale phylogenetic analyses confirm Olpidium as the closest living zoosporic fungus to the non-flagellated, terrestrial fungi.</title>
        <authorList>
            <person name="Chang Y."/>
            <person name="Rochon D."/>
            <person name="Sekimoto S."/>
            <person name="Wang Y."/>
            <person name="Chovatia M."/>
            <person name="Sandor L."/>
            <person name="Salamov A."/>
            <person name="Grigoriev I.V."/>
            <person name="Stajich J.E."/>
            <person name="Spatafora J.W."/>
        </authorList>
    </citation>
    <scope>NUCLEOTIDE SEQUENCE [LARGE SCALE GENOMIC DNA]</scope>
    <source>
        <strain evidence="3">S191</strain>
    </source>
</reference>
<organism evidence="3 4">
    <name type="scientific">Olpidium bornovanus</name>
    <dbReference type="NCBI Taxonomy" id="278681"/>
    <lineage>
        <taxon>Eukaryota</taxon>
        <taxon>Fungi</taxon>
        <taxon>Fungi incertae sedis</taxon>
        <taxon>Olpidiomycota</taxon>
        <taxon>Olpidiomycotina</taxon>
        <taxon>Olpidiomycetes</taxon>
        <taxon>Olpidiales</taxon>
        <taxon>Olpidiaceae</taxon>
        <taxon>Olpidium</taxon>
    </lineage>
</organism>
<accession>A0A8H8DH98</accession>
<protein>
    <recommendedName>
        <fullName evidence="2">Neutral trehalase Ca2+ binding domain-containing protein</fullName>
    </recommendedName>
</protein>
<dbReference type="GO" id="GO:0004555">
    <property type="term" value="F:alpha,alpha-trehalase activity"/>
    <property type="evidence" value="ECO:0007669"/>
    <property type="project" value="InterPro"/>
</dbReference>
<proteinExistence type="predicted"/>
<dbReference type="OrthoDB" id="5589350at2759"/>
<name>A0A8H8DH98_9FUNG</name>
<keyword evidence="4" id="KW-1185">Reference proteome</keyword>
<feature type="region of interest" description="Disordered" evidence="1">
    <location>
        <begin position="1"/>
        <end position="40"/>
    </location>
</feature>
<dbReference type="GO" id="GO:0005509">
    <property type="term" value="F:calcium ion binding"/>
    <property type="evidence" value="ECO:0007669"/>
    <property type="project" value="InterPro"/>
</dbReference>
<gene>
    <name evidence="3" type="ORF">BJ554DRAFT_1226</name>
</gene>
<dbReference type="GO" id="GO:0005993">
    <property type="term" value="P:trehalose catabolic process"/>
    <property type="evidence" value="ECO:0007669"/>
    <property type="project" value="InterPro"/>
</dbReference>
<dbReference type="Proteomes" id="UP000673691">
    <property type="component" value="Unassembled WGS sequence"/>
</dbReference>
<evidence type="ECO:0000259" key="2">
    <source>
        <dbReference type="Pfam" id="PF07492"/>
    </source>
</evidence>
<dbReference type="Pfam" id="PF07492">
    <property type="entry name" value="Trehalase_Ca-bi"/>
    <property type="match status" value="1"/>
</dbReference>
<dbReference type="EMBL" id="JAEFCI010008339">
    <property type="protein sequence ID" value="KAG5458529.1"/>
    <property type="molecule type" value="Genomic_DNA"/>
</dbReference>
<feature type="region of interest" description="Disordered" evidence="1">
    <location>
        <begin position="58"/>
        <end position="91"/>
    </location>
</feature>
<evidence type="ECO:0000313" key="3">
    <source>
        <dbReference type="EMBL" id="KAG5458529.1"/>
    </source>
</evidence>
<sequence length="230" mass="25015">RADWKNVCPASVPPSPSLPATKPAFPVSRRPFRRHSGQWPITPICTPTSIIARETTLPPQRRCGGTGLSARSGGSFAEKGREDEEEEGEGEGVVLTVCGENQGERVSGEGARVQVPQNAQRLTGSLTRGSIAGSILRKDALSSKPRKFLIDVEETQRQLVAQEDTDGDFQITVNDVGPKVIKVGTADSGGFLKYDIRGTYMLSNLLQELSLANDYGRKHIVLDEMRLNEN</sequence>
<dbReference type="InterPro" id="IPR011120">
    <property type="entry name" value="Trehalase_Ca-bd"/>
</dbReference>
<evidence type="ECO:0000256" key="1">
    <source>
        <dbReference type="SAM" id="MobiDB-lite"/>
    </source>
</evidence>
<feature type="domain" description="Neutral trehalase Ca2+ binding" evidence="2">
    <location>
        <begin position="158"/>
        <end position="185"/>
    </location>
</feature>
<feature type="non-terminal residue" evidence="3">
    <location>
        <position position="230"/>
    </location>
</feature>
<comment type="caution">
    <text evidence="3">The sequence shown here is derived from an EMBL/GenBank/DDBJ whole genome shotgun (WGS) entry which is preliminary data.</text>
</comment>
<feature type="non-terminal residue" evidence="3">
    <location>
        <position position="1"/>
    </location>
</feature>
<dbReference type="GO" id="GO:0005737">
    <property type="term" value="C:cytoplasm"/>
    <property type="evidence" value="ECO:0007669"/>
    <property type="project" value="InterPro"/>
</dbReference>
<dbReference type="AlphaFoldDB" id="A0A8H8DH98"/>